<keyword evidence="2" id="KW-1185">Reference proteome</keyword>
<sequence>MKPEEQLSATVQTLLNQCREQIAPHTLNLLISGPDSLTLNPTASQIVKDQEGNYVLTVPNPRFANFIVAHELLHLQQETSQSIQVGPVDDTDKQMANFLAVFGQIVLETILHQAMLPRLQAMDVLDQPTQNAIRSYVSANLMHDDDLSIGSEGSTVTGNALHIVGARVLLDAETLADTSWANDFPRAWSLAQTLQETWLEKPLTTNRQLRAALMRVLNLFMDKKLIDEQIDLGRHLTVTAVLSPRELNLKVSQLFHFYHQPEPELADLYLLLGDKDEQCVGTFKIPVDQQGSEAMHERYEQRVEDFLNEHQIEYAQRDGHYLPEQFPGEQHE</sequence>
<evidence type="ECO:0000313" key="2">
    <source>
        <dbReference type="Proteomes" id="UP001596310"/>
    </source>
</evidence>
<name>A0ABW1UT13_9LACO</name>
<protein>
    <recommendedName>
        <fullName evidence="3">IpaB/EvcA family protein</fullName>
    </recommendedName>
</protein>
<evidence type="ECO:0008006" key="3">
    <source>
        <dbReference type="Google" id="ProtNLM"/>
    </source>
</evidence>
<evidence type="ECO:0000313" key="1">
    <source>
        <dbReference type="EMBL" id="MFC6316141.1"/>
    </source>
</evidence>
<reference evidence="2" key="1">
    <citation type="journal article" date="2019" name="Int. J. Syst. Evol. Microbiol.">
        <title>The Global Catalogue of Microorganisms (GCM) 10K type strain sequencing project: providing services to taxonomists for standard genome sequencing and annotation.</title>
        <authorList>
            <consortium name="The Broad Institute Genomics Platform"/>
            <consortium name="The Broad Institute Genome Sequencing Center for Infectious Disease"/>
            <person name="Wu L."/>
            <person name="Ma J."/>
        </authorList>
    </citation>
    <scope>NUCLEOTIDE SEQUENCE [LARGE SCALE GENOMIC DNA]</scope>
    <source>
        <strain evidence="2">CCM 8897</strain>
    </source>
</reference>
<proteinExistence type="predicted"/>
<organism evidence="1 2">
    <name type="scientific">Lapidilactobacillus achengensis</name>
    <dbReference type="NCBI Taxonomy" id="2486000"/>
    <lineage>
        <taxon>Bacteria</taxon>
        <taxon>Bacillati</taxon>
        <taxon>Bacillota</taxon>
        <taxon>Bacilli</taxon>
        <taxon>Lactobacillales</taxon>
        <taxon>Lactobacillaceae</taxon>
        <taxon>Lapidilactobacillus</taxon>
    </lineage>
</organism>
<dbReference type="EMBL" id="JBHSSM010000024">
    <property type="protein sequence ID" value="MFC6316141.1"/>
    <property type="molecule type" value="Genomic_DNA"/>
</dbReference>
<accession>A0ABW1UT13</accession>
<dbReference type="Proteomes" id="UP001596310">
    <property type="component" value="Unassembled WGS sequence"/>
</dbReference>
<comment type="caution">
    <text evidence="1">The sequence shown here is derived from an EMBL/GenBank/DDBJ whole genome shotgun (WGS) entry which is preliminary data.</text>
</comment>
<gene>
    <name evidence="1" type="ORF">ACFQHW_11250</name>
</gene>
<dbReference type="RefSeq" id="WP_125597163.1">
    <property type="nucleotide sequence ID" value="NZ_JBHSSM010000024.1"/>
</dbReference>